<evidence type="ECO:0000256" key="3">
    <source>
        <dbReference type="ARBA" id="ARBA00022722"/>
    </source>
</evidence>
<keyword evidence="3" id="KW-0540">Nuclease</keyword>
<evidence type="ECO:0000256" key="6">
    <source>
        <dbReference type="ARBA" id="ARBA00022884"/>
    </source>
</evidence>
<evidence type="ECO:0000256" key="4">
    <source>
        <dbReference type="ARBA" id="ARBA00022759"/>
    </source>
</evidence>
<dbReference type="InterPro" id="IPR012933">
    <property type="entry name" value="HicA_mRNA_interferase"/>
</dbReference>
<keyword evidence="5" id="KW-0378">Hydrolase</keyword>
<dbReference type="InterPro" id="IPR038570">
    <property type="entry name" value="HicA_sf"/>
</dbReference>
<evidence type="ECO:0000313" key="8">
    <source>
        <dbReference type="EMBL" id="PZO41820.1"/>
    </source>
</evidence>
<dbReference type="GO" id="GO:0003729">
    <property type="term" value="F:mRNA binding"/>
    <property type="evidence" value="ECO:0007669"/>
    <property type="project" value="InterPro"/>
</dbReference>
<dbReference type="Pfam" id="PF07927">
    <property type="entry name" value="HicA_toxin"/>
    <property type="match status" value="1"/>
</dbReference>
<accession>A0A2W4WBJ9</accession>
<dbReference type="Gene3D" id="3.30.920.30">
    <property type="entry name" value="Hypothetical protein"/>
    <property type="match status" value="1"/>
</dbReference>
<keyword evidence="7" id="KW-0346">Stress response</keyword>
<sequence>MSKKQKLLRQILNNCQNVSFKDMVSLVEAFGFTLSRVNGSHHIYTRPEIAKLVNIQNVKGKAKAYQVKQFLEPVETHNLTLED</sequence>
<dbReference type="EMBL" id="QBMN01000058">
    <property type="protein sequence ID" value="PZO41820.1"/>
    <property type="molecule type" value="Genomic_DNA"/>
</dbReference>
<reference evidence="9" key="1">
    <citation type="submission" date="2018-04" db="EMBL/GenBank/DDBJ databases">
        <authorList>
            <person name="Cornet L."/>
        </authorList>
    </citation>
    <scope>NUCLEOTIDE SEQUENCE [LARGE SCALE GENOMIC DNA]</scope>
</reference>
<name>A0A2W4WBJ9_9CYAN</name>
<evidence type="ECO:0000313" key="9">
    <source>
        <dbReference type="Proteomes" id="UP000249081"/>
    </source>
</evidence>
<evidence type="ECO:0000256" key="1">
    <source>
        <dbReference type="ARBA" id="ARBA00006620"/>
    </source>
</evidence>
<dbReference type="SUPFAM" id="SSF54786">
    <property type="entry name" value="YcfA/nrd intein domain"/>
    <property type="match status" value="1"/>
</dbReference>
<dbReference type="Proteomes" id="UP000249081">
    <property type="component" value="Unassembled WGS sequence"/>
</dbReference>
<comment type="similarity">
    <text evidence="1">Belongs to the HicA mRNA interferase family.</text>
</comment>
<evidence type="ECO:0008006" key="10">
    <source>
        <dbReference type="Google" id="ProtNLM"/>
    </source>
</evidence>
<reference evidence="8 9" key="2">
    <citation type="submission" date="2018-06" db="EMBL/GenBank/DDBJ databases">
        <title>Metagenomic assembly of (sub)arctic Cyanobacteria and their associated microbiome from non-axenic cultures.</title>
        <authorList>
            <person name="Baurain D."/>
        </authorList>
    </citation>
    <scope>NUCLEOTIDE SEQUENCE [LARGE SCALE GENOMIC DNA]</scope>
    <source>
        <strain evidence="8">ULC041bin1</strain>
    </source>
</reference>
<keyword evidence="6" id="KW-0694">RNA-binding</keyword>
<keyword evidence="4" id="KW-0255">Endonuclease</keyword>
<proteinExistence type="inferred from homology"/>
<keyword evidence="2" id="KW-1277">Toxin-antitoxin system</keyword>
<dbReference type="GO" id="GO:0004519">
    <property type="term" value="F:endonuclease activity"/>
    <property type="evidence" value="ECO:0007669"/>
    <property type="project" value="UniProtKB-KW"/>
</dbReference>
<evidence type="ECO:0000256" key="5">
    <source>
        <dbReference type="ARBA" id="ARBA00022801"/>
    </source>
</evidence>
<dbReference type="AlphaFoldDB" id="A0A2W4WBJ9"/>
<comment type="caution">
    <text evidence="8">The sequence shown here is derived from an EMBL/GenBank/DDBJ whole genome shotgun (WGS) entry which is preliminary data.</text>
</comment>
<evidence type="ECO:0000256" key="2">
    <source>
        <dbReference type="ARBA" id="ARBA00022649"/>
    </source>
</evidence>
<dbReference type="GO" id="GO:0016787">
    <property type="term" value="F:hydrolase activity"/>
    <property type="evidence" value="ECO:0007669"/>
    <property type="project" value="UniProtKB-KW"/>
</dbReference>
<evidence type="ECO:0000256" key="7">
    <source>
        <dbReference type="ARBA" id="ARBA00023016"/>
    </source>
</evidence>
<organism evidence="8 9">
    <name type="scientific">Shackletoniella antarctica</name>
    <dbReference type="NCBI Taxonomy" id="268115"/>
    <lineage>
        <taxon>Bacteria</taxon>
        <taxon>Bacillati</taxon>
        <taxon>Cyanobacteriota</taxon>
        <taxon>Cyanophyceae</taxon>
        <taxon>Oculatellales</taxon>
        <taxon>Oculatellaceae</taxon>
        <taxon>Shackletoniella</taxon>
    </lineage>
</organism>
<gene>
    <name evidence="8" type="ORF">DCF17_10065</name>
</gene>
<protein>
    <recommendedName>
        <fullName evidence="10">Toxin HicA</fullName>
    </recommendedName>
</protein>